<dbReference type="InterPro" id="IPR003594">
    <property type="entry name" value="HATPase_dom"/>
</dbReference>
<keyword evidence="7 13" id="KW-0418">Kinase</keyword>
<dbReference type="InterPro" id="IPR004358">
    <property type="entry name" value="Sig_transdc_His_kin-like_C"/>
</dbReference>
<reference evidence="15" key="1">
    <citation type="submission" date="2017-09" db="EMBL/GenBank/DDBJ databases">
        <title>Arcobacter canalis sp. nov., a new species isolated from a water canal contaminated with urban sewage.</title>
        <authorList>
            <person name="Perez-Cataluna A."/>
            <person name="Salas-Masso N."/>
            <person name="Figueras M.J."/>
        </authorList>
    </citation>
    <scope>NUCLEOTIDE SEQUENCE [LARGE SCALE GENOMIC DNA]</scope>
    <source>
        <strain evidence="15">CECT 7727</strain>
    </source>
</reference>
<evidence type="ECO:0000256" key="6">
    <source>
        <dbReference type="ARBA" id="ARBA00022741"/>
    </source>
</evidence>
<dbReference type="Pfam" id="PF00512">
    <property type="entry name" value="HisKA"/>
    <property type="match status" value="1"/>
</dbReference>
<gene>
    <name evidence="13" type="ORF">AMRN_2075</name>
    <name evidence="14" type="ORF">CPH92_01180</name>
</gene>
<keyword evidence="5" id="KW-0808">Transferase</keyword>
<evidence type="ECO:0000259" key="12">
    <source>
        <dbReference type="PROSITE" id="PS50885"/>
    </source>
</evidence>
<dbReference type="Pfam" id="PF02518">
    <property type="entry name" value="HATPase_c"/>
    <property type="match status" value="1"/>
</dbReference>
<evidence type="ECO:0000313" key="14">
    <source>
        <dbReference type="EMBL" id="PHO16520.1"/>
    </source>
</evidence>
<keyword evidence="10" id="KW-0472">Membrane</keyword>
<keyword evidence="10" id="KW-1133">Transmembrane helix</keyword>
<dbReference type="GO" id="GO:0016020">
    <property type="term" value="C:membrane"/>
    <property type="evidence" value="ECO:0007669"/>
    <property type="project" value="UniProtKB-SubCell"/>
</dbReference>
<dbReference type="InterPro" id="IPR000014">
    <property type="entry name" value="PAS"/>
</dbReference>
<dbReference type="RefSeq" id="WP_099309982.1">
    <property type="nucleotide sequence ID" value="NZ_CP032101.1"/>
</dbReference>
<evidence type="ECO:0000256" key="9">
    <source>
        <dbReference type="ARBA" id="ARBA00023012"/>
    </source>
</evidence>
<dbReference type="InterPro" id="IPR036097">
    <property type="entry name" value="HisK_dim/P_sf"/>
</dbReference>
<dbReference type="CDD" id="cd18774">
    <property type="entry name" value="PDC2_HK_sensor"/>
    <property type="match status" value="1"/>
</dbReference>
<keyword evidence="6" id="KW-0547">Nucleotide-binding</keyword>
<dbReference type="Gene3D" id="3.30.450.20">
    <property type="entry name" value="PAS domain"/>
    <property type="match status" value="3"/>
</dbReference>
<dbReference type="InterPro" id="IPR003661">
    <property type="entry name" value="HisK_dim/P_dom"/>
</dbReference>
<feature type="transmembrane region" description="Helical" evidence="10">
    <location>
        <begin position="270"/>
        <end position="290"/>
    </location>
</feature>
<reference evidence="13 16" key="3">
    <citation type="submission" date="2018-08" db="EMBL/GenBank/DDBJ databases">
        <title>Complete genome of the Arcobacter marinus type strain JCM 15502.</title>
        <authorList>
            <person name="Miller W.G."/>
            <person name="Yee E."/>
            <person name="Huynh S."/>
            <person name="Parker C.T."/>
        </authorList>
    </citation>
    <scope>NUCLEOTIDE SEQUENCE [LARGE SCALE GENOMIC DNA]</scope>
    <source>
        <strain evidence="13 16">JCM 15502</strain>
    </source>
</reference>
<dbReference type="InterPro" id="IPR003660">
    <property type="entry name" value="HAMP_dom"/>
</dbReference>
<dbReference type="Gene3D" id="3.30.565.10">
    <property type="entry name" value="Histidine kinase-like ATPase, C-terminal domain"/>
    <property type="match status" value="1"/>
</dbReference>
<evidence type="ECO:0000256" key="2">
    <source>
        <dbReference type="ARBA" id="ARBA00004370"/>
    </source>
</evidence>
<dbReference type="InterPro" id="IPR036890">
    <property type="entry name" value="HATPase_C_sf"/>
</dbReference>
<feature type="domain" description="HAMP" evidence="12">
    <location>
        <begin position="303"/>
        <end position="346"/>
    </location>
</feature>
<dbReference type="SUPFAM" id="SSF55874">
    <property type="entry name" value="ATPase domain of HSP90 chaperone/DNA topoisomerase II/histidine kinase"/>
    <property type="match status" value="1"/>
</dbReference>
<evidence type="ECO:0000313" key="16">
    <source>
        <dbReference type="Proteomes" id="UP000264693"/>
    </source>
</evidence>
<keyword evidence="8" id="KW-0067">ATP-binding</keyword>
<dbReference type="EMBL" id="NXAO01000005">
    <property type="protein sequence ID" value="PHO16520.1"/>
    <property type="molecule type" value="Genomic_DNA"/>
</dbReference>
<evidence type="ECO:0000256" key="10">
    <source>
        <dbReference type="SAM" id="Phobius"/>
    </source>
</evidence>
<evidence type="ECO:0000256" key="5">
    <source>
        <dbReference type="ARBA" id="ARBA00022679"/>
    </source>
</evidence>
<dbReference type="AlphaFoldDB" id="A0A347TMG2"/>
<keyword evidence="10" id="KW-0812">Transmembrane</keyword>
<dbReference type="PROSITE" id="PS50109">
    <property type="entry name" value="HIS_KIN"/>
    <property type="match status" value="1"/>
</dbReference>
<evidence type="ECO:0000313" key="15">
    <source>
        <dbReference type="Proteomes" id="UP000224740"/>
    </source>
</evidence>
<evidence type="ECO:0000256" key="4">
    <source>
        <dbReference type="ARBA" id="ARBA00022553"/>
    </source>
</evidence>
<evidence type="ECO:0000259" key="11">
    <source>
        <dbReference type="PROSITE" id="PS50109"/>
    </source>
</evidence>
<evidence type="ECO:0000256" key="8">
    <source>
        <dbReference type="ARBA" id="ARBA00022840"/>
    </source>
</evidence>
<dbReference type="SUPFAM" id="SSF47384">
    <property type="entry name" value="Homodimeric domain of signal transducing histidine kinase"/>
    <property type="match status" value="1"/>
</dbReference>
<name>A0A347TMG2_9BACT</name>
<dbReference type="EC" id="2.7.13.3" evidence="3"/>
<reference evidence="14" key="2">
    <citation type="submission" date="2017-09" db="EMBL/GenBank/DDBJ databases">
        <authorList>
            <person name="Perez-Cataluna A."/>
            <person name="Figueras M.J."/>
            <person name="Salas-Masso N."/>
        </authorList>
    </citation>
    <scope>NUCLEOTIDE SEQUENCE</scope>
    <source>
        <strain evidence="14">CECT 7727</strain>
    </source>
</reference>
<organism evidence="13 16">
    <name type="scientific">Malaciobacter marinus</name>
    <dbReference type="NCBI Taxonomy" id="505249"/>
    <lineage>
        <taxon>Bacteria</taxon>
        <taxon>Pseudomonadati</taxon>
        <taxon>Campylobacterota</taxon>
        <taxon>Epsilonproteobacteria</taxon>
        <taxon>Campylobacterales</taxon>
        <taxon>Arcobacteraceae</taxon>
        <taxon>Malaciobacter</taxon>
    </lineage>
</organism>
<comment type="catalytic activity">
    <reaction evidence="1">
        <text>ATP + protein L-histidine = ADP + protein N-phospho-L-histidine.</text>
        <dbReference type="EC" id="2.7.13.3"/>
    </reaction>
</comment>
<keyword evidence="9" id="KW-0902">Two-component regulatory system</keyword>
<feature type="domain" description="Histidine kinase" evidence="11">
    <location>
        <begin position="482"/>
        <end position="705"/>
    </location>
</feature>
<dbReference type="PRINTS" id="PR00344">
    <property type="entry name" value="BCTRLSENSOR"/>
</dbReference>
<evidence type="ECO:0000256" key="3">
    <source>
        <dbReference type="ARBA" id="ARBA00012438"/>
    </source>
</evidence>
<dbReference type="PANTHER" id="PTHR43065:SF46">
    <property type="entry name" value="C4-DICARBOXYLATE TRANSPORT SENSOR PROTEIN DCTB"/>
    <property type="match status" value="1"/>
</dbReference>
<dbReference type="CDD" id="cd18773">
    <property type="entry name" value="PDC1_HK_sensor"/>
    <property type="match status" value="1"/>
</dbReference>
<dbReference type="CDD" id="cd00130">
    <property type="entry name" value="PAS"/>
    <property type="match status" value="1"/>
</dbReference>
<feature type="transmembrane region" description="Helical" evidence="10">
    <location>
        <begin position="12"/>
        <end position="32"/>
    </location>
</feature>
<dbReference type="Gene3D" id="6.10.340.10">
    <property type="match status" value="1"/>
</dbReference>
<dbReference type="KEGG" id="amar:AMRN_2075"/>
<dbReference type="SUPFAM" id="SSF55785">
    <property type="entry name" value="PYP-like sensor domain (PAS domain)"/>
    <property type="match status" value="1"/>
</dbReference>
<keyword evidence="15" id="KW-1185">Reference proteome</keyword>
<evidence type="ECO:0000256" key="1">
    <source>
        <dbReference type="ARBA" id="ARBA00000085"/>
    </source>
</evidence>
<dbReference type="GO" id="GO:0000155">
    <property type="term" value="F:phosphorelay sensor kinase activity"/>
    <property type="evidence" value="ECO:0007669"/>
    <property type="project" value="InterPro"/>
</dbReference>
<dbReference type="Proteomes" id="UP000224740">
    <property type="component" value="Unassembled WGS sequence"/>
</dbReference>
<evidence type="ECO:0000313" key="13">
    <source>
        <dbReference type="EMBL" id="AXX87790.1"/>
    </source>
</evidence>
<proteinExistence type="predicted"/>
<dbReference type="GO" id="GO:0005524">
    <property type="term" value="F:ATP binding"/>
    <property type="evidence" value="ECO:0007669"/>
    <property type="project" value="UniProtKB-KW"/>
</dbReference>
<dbReference type="CDD" id="cd00082">
    <property type="entry name" value="HisKA"/>
    <property type="match status" value="1"/>
</dbReference>
<dbReference type="PANTHER" id="PTHR43065">
    <property type="entry name" value="SENSOR HISTIDINE KINASE"/>
    <property type="match status" value="1"/>
</dbReference>
<dbReference type="SMART" id="SM00388">
    <property type="entry name" value="HisKA"/>
    <property type="match status" value="1"/>
</dbReference>
<dbReference type="EMBL" id="CP032101">
    <property type="protein sequence ID" value="AXX87790.1"/>
    <property type="molecule type" value="Genomic_DNA"/>
</dbReference>
<dbReference type="InterPro" id="IPR035965">
    <property type="entry name" value="PAS-like_dom_sf"/>
</dbReference>
<evidence type="ECO:0000256" key="7">
    <source>
        <dbReference type="ARBA" id="ARBA00022777"/>
    </source>
</evidence>
<dbReference type="Gene3D" id="1.10.287.130">
    <property type="match status" value="1"/>
</dbReference>
<keyword evidence="4" id="KW-0597">Phosphoprotein</keyword>
<dbReference type="Proteomes" id="UP000264693">
    <property type="component" value="Chromosome"/>
</dbReference>
<sequence length="707" mass="81644">MKSLKSTISSFIILSIITVSVIIGILTMLNFYDIKITSVEHTQKQVLKQVNSEGLKLLKRIENIASFSIKKQNLSDEYLNDVLYLNSDISSIFILNKDGILVDFVGKNMDNIYKGFDYSNKNFYKKLNDEKLDYWSDVFLSSANNSPSISYSLKYKNKIIVIQLKLEELTNFITKFKNSDETHMIRMVDKNGVFIFNPDAQKLVTQRFNIKNSTVFEELIKNNKEFSIKSFNSIKRDLINLGMYSKIKKTGWTVIIRQNQSEVIDAIKSIAFIVFFIVIIFVTFALFFVFKIFNKIFDEFDYLQETTKDISDGDYNKKIKVSDFKEITSLIGSFEKMKKQIDKREKKLKAARNSFEYLLNSTMEAIVVHDSKKIYQVNDVALNLMKLDDKNQLVGKSLFDFISEKSIELVKEKIDIESSPYELELVNAENETFTALGQGKFITLNNKKFKISCFIDITELKNKDKLLSQQSKMVSMGEMIGNIAHQWRQPLSSISTAAGALKVEKEFGILDDKSLDNSLDMIIKNTKYLSKTIDDFRNFFKVDKDIERIDLNEIIERSLKLLESSIRNHYIKIEKRVGQNLFINGFANELTQAFINIINNSKDALKINNVENRVIFIDAYVSKNKVFVIIKDNAGGIKEDIKSKIFDPYFTTKHQSQGTGIGLYMTHQIIVEHMAGIIEVENIKFSYENEAYTGCQFKVIFNYMKNT</sequence>
<comment type="subcellular location">
    <subcellularLocation>
        <location evidence="2">Membrane</location>
    </subcellularLocation>
</comment>
<accession>A0A347TMG2</accession>
<dbReference type="PROSITE" id="PS50885">
    <property type="entry name" value="HAMP"/>
    <property type="match status" value="1"/>
</dbReference>
<dbReference type="InterPro" id="IPR005467">
    <property type="entry name" value="His_kinase_dom"/>
</dbReference>
<protein>
    <recommendedName>
        <fullName evidence="3">histidine kinase</fullName>
        <ecNumber evidence="3">2.7.13.3</ecNumber>
    </recommendedName>
</protein>
<dbReference type="SMART" id="SM00387">
    <property type="entry name" value="HATPase_c"/>
    <property type="match status" value="1"/>
</dbReference>